<keyword evidence="1" id="KW-0472">Membrane</keyword>
<evidence type="ECO:0000256" key="1">
    <source>
        <dbReference type="SAM" id="Phobius"/>
    </source>
</evidence>
<sequence length="108" mass="11995">MYCHSTSELSIWELAAPVVLIFERLPLLDDALLKDTPGSYVEAKMSNTFIWLYSLIISTILQMQQFIVVHSLKCRSGTILKSVSVDTTVRLAIPSSDLLADYSPSVST</sequence>
<comment type="caution">
    <text evidence="2">The sequence shown here is derived from an EMBL/GenBank/DDBJ whole genome shotgun (WGS) entry which is preliminary data.</text>
</comment>
<protein>
    <submittedName>
        <fullName evidence="2">Uncharacterized protein</fullName>
    </submittedName>
</protein>
<reference evidence="3" key="1">
    <citation type="journal article" date="2015" name="Nat. Genet.">
        <title>The genome and transcriptome of the zoonotic hookworm Ancylostoma ceylanicum identify infection-specific gene families.</title>
        <authorList>
            <person name="Schwarz E.M."/>
            <person name="Hu Y."/>
            <person name="Antoshechkin I."/>
            <person name="Miller M.M."/>
            <person name="Sternberg P.W."/>
            <person name="Aroian R.V."/>
        </authorList>
    </citation>
    <scope>NUCLEOTIDE SEQUENCE</scope>
    <source>
        <strain evidence="3">HY135</strain>
    </source>
</reference>
<accession>A0A016T245</accession>
<dbReference type="AlphaFoldDB" id="A0A016T245"/>
<dbReference type="EMBL" id="JARK01001483">
    <property type="protein sequence ID" value="EYB96701.1"/>
    <property type="molecule type" value="Genomic_DNA"/>
</dbReference>
<keyword evidence="1" id="KW-0812">Transmembrane</keyword>
<dbReference type="Proteomes" id="UP000024635">
    <property type="component" value="Unassembled WGS sequence"/>
</dbReference>
<evidence type="ECO:0000313" key="3">
    <source>
        <dbReference type="Proteomes" id="UP000024635"/>
    </source>
</evidence>
<keyword evidence="1" id="KW-1133">Transmembrane helix</keyword>
<keyword evidence="3" id="KW-1185">Reference proteome</keyword>
<evidence type="ECO:0000313" key="2">
    <source>
        <dbReference type="EMBL" id="EYB96701.1"/>
    </source>
</evidence>
<organism evidence="2 3">
    <name type="scientific">Ancylostoma ceylanicum</name>
    <dbReference type="NCBI Taxonomy" id="53326"/>
    <lineage>
        <taxon>Eukaryota</taxon>
        <taxon>Metazoa</taxon>
        <taxon>Ecdysozoa</taxon>
        <taxon>Nematoda</taxon>
        <taxon>Chromadorea</taxon>
        <taxon>Rhabditida</taxon>
        <taxon>Rhabditina</taxon>
        <taxon>Rhabditomorpha</taxon>
        <taxon>Strongyloidea</taxon>
        <taxon>Ancylostomatidae</taxon>
        <taxon>Ancylostomatinae</taxon>
        <taxon>Ancylostoma</taxon>
    </lineage>
</organism>
<name>A0A016T245_9BILA</name>
<proteinExistence type="predicted"/>
<feature type="transmembrane region" description="Helical" evidence="1">
    <location>
        <begin position="50"/>
        <end position="72"/>
    </location>
</feature>
<gene>
    <name evidence="2" type="primary">Acey_s0147.g2565</name>
    <name evidence="2" type="ORF">Y032_0147g2565</name>
</gene>